<dbReference type="GO" id="GO:0071555">
    <property type="term" value="P:cell wall organization"/>
    <property type="evidence" value="ECO:0007669"/>
    <property type="project" value="UniProtKB-UniRule"/>
</dbReference>
<dbReference type="GO" id="GO:0004180">
    <property type="term" value="F:carboxypeptidase activity"/>
    <property type="evidence" value="ECO:0007669"/>
    <property type="project" value="UniProtKB-ARBA"/>
</dbReference>
<name>A0A173W021_PARDI</name>
<comment type="similarity">
    <text evidence="2">Belongs to the YkuD family.</text>
</comment>
<sequence>MMTRTVFILLISSLCTLSYCTPRTEPAQTEVLTPVDSISKDSAVIVETLPPRIEIEKELLYDKHTLEDTYPYKDTTREFQWEKMKERLSLLESIQREPSQWAILQNYKNRNGEAPLVKVFKRDAYKRVSDTLGVERYQSVPLYLLTDTVTPEIYGRDGSLVRIKAMDEDSKFARIQTVYDGEEEWYAPKKYIKQIGDTVVFDKAIFVDRHNQNIATLEHVGSKWLVRSMNPATTGQHRPPYAQETPLGMYVLQEKKSRMIYLVDGSKETGGFAPYANRFTNGAYIHGVPVNAPRKSLIEYSPSLGTTPRSHMCVRNATSHAQFVYDWAPVNETIVFVLE</sequence>
<dbReference type="EMBL" id="CYXP01000013">
    <property type="protein sequence ID" value="CUN32791.1"/>
    <property type="molecule type" value="Genomic_DNA"/>
</dbReference>
<feature type="domain" description="L,D-TPase catalytic" evidence="8">
    <location>
        <begin position="203"/>
        <end position="338"/>
    </location>
</feature>
<evidence type="ECO:0000313" key="9">
    <source>
        <dbReference type="EMBL" id="CUN32791.1"/>
    </source>
</evidence>
<evidence type="ECO:0000256" key="3">
    <source>
        <dbReference type="ARBA" id="ARBA00022679"/>
    </source>
</evidence>
<evidence type="ECO:0000256" key="6">
    <source>
        <dbReference type="ARBA" id="ARBA00023316"/>
    </source>
</evidence>
<dbReference type="CDD" id="cd16913">
    <property type="entry name" value="YkuD_like"/>
    <property type="match status" value="1"/>
</dbReference>
<accession>A0A173W021</accession>
<gene>
    <name evidence="9" type="ORF">ERS852429_04142</name>
    <name evidence="10" type="ORF">PN599_13675</name>
</gene>
<organism evidence="9 11">
    <name type="scientific">Parabacteroides distasonis</name>
    <dbReference type="NCBI Taxonomy" id="823"/>
    <lineage>
        <taxon>Bacteria</taxon>
        <taxon>Pseudomonadati</taxon>
        <taxon>Bacteroidota</taxon>
        <taxon>Bacteroidia</taxon>
        <taxon>Bacteroidales</taxon>
        <taxon>Tannerellaceae</taxon>
        <taxon>Parabacteroides</taxon>
    </lineage>
</organism>
<evidence type="ECO:0000256" key="7">
    <source>
        <dbReference type="PROSITE-ProRule" id="PRU01373"/>
    </source>
</evidence>
<evidence type="ECO:0000259" key="8">
    <source>
        <dbReference type="PROSITE" id="PS52029"/>
    </source>
</evidence>
<evidence type="ECO:0000256" key="2">
    <source>
        <dbReference type="ARBA" id="ARBA00005992"/>
    </source>
</evidence>
<dbReference type="Pfam" id="PF03734">
    <property type="entry name" value="YkuD"/>
    <property type="match status" value="1"/>
</dbReference>
<protein>
    <submittedName>
        <fullName evidence="9 10">L,D-transpeptidase</fullName>
    </submittedName>
</protein>
<keyword evidence="4 7" id="KW-0133">Cell shape</keyword>
<keyword evidence="5 7" id="KW-0573">Peptidoglycan synthesis</keyword>
<dbReference type="Proteomes" id="UP000095591">
    <property type="component" value="Unassembled WGS sequence"/>
</dbReference>
<dbReference type="GO" id="GO:0009252">
    <property type="term" value="P:peptidoglycan biosynthetic process"/>
    <property type="evidence" value="ECO:0007669"/>
    <property type="project" value="UniProtKB-UniPathway"/>
</dbReference>
<reference evidence="9 11" key="1">
    <citation type="submission" date="2015-09" db="EMBL/GenBank/DDBJ databases">
        <authorList>
            <consortium name="Pathogen Informatics"/>
        </authorList>
    </citation>
    <scope>NUCLEOTIDE SEQUENCE [LARGE SCALE GENOMIC DNA]</scope>
    <source>
        <strain evidence="9 11">2789STDY5608872</strain>
    </source>
</reference>
<comment type="pathway">
    <text evidence="1 7">Cell wall biogenesis; peptidoglycan biosynthesis.</text>
</comment>
<evidence type="ECO:0000256" key="1">
    <source>
        <dbReference type="ARBA" id="ARBA00004752"/>
    </source>
</evidence>
<evidence type="ECO:0000256" key="4">
    <source>
        <dbReference type="ARBA" id="ARBA00022960"/>
    </source>
</evidence>
<keyword evidence="6 7" id="KW-0961">Cell wall biogenesis/degradation</keyword>
<feature type="active site" description="Nucleophile" evidence="7">
    <location>
        <position position="313"/>
    </location>
</feature>
<dbReference type="InterPro" id="IPR038063">
    <property type="entry name" value="Transpep_catalytic_dom"/>
</dbReference>
<dbReference type="Proteomes" id="UP001210126">
    <property type="component" value="Unassembled WGS sequence"/>
</dbReference>
<evidence type="ECO:0000313" key="10">
    <source>
        <dbReference type="EMBL" id="MDB9006050.1"/>
    </source>
</evidence>
<dbReference type="PROSITE" id="PS52029">
    <property type="entry name" value="LD_TPASE"/>
    <property type="match status" value="1"/>
</dbReference>
<dbReference type="GO" id="GO:0008360">
    <property type="term" value="P:regulation of cell shape"/>
    <property type="evidence" value="ECO:0007669"/>
    <property type="project" value="UniProtKB-UniRule"/>
</dbReference>
<evidence type="ECO:0000313" key="11">
    <source>
        <dbReference type="Proteomes" id="UP000095591"/>
    </source>
</evidence>
<evidence type="ECO:0000256" key="5">
    <source>
        <dbReference type="ARBA" id="ARBA00022984"/>
    </source>
</evidence>
<dbReference type="AlphaFoldDB" id="A0A173W021"/>
<dbReference type="RefSeq" id="WP_009018509.1">
    <property type="nucleotide sequence ID" value="NZ_CACRUW010000015.1"/>
</dbReference>
<dbReference type="UniPathway" id="UPA00219"/>
<dbReference type="GO" id="GO:0016740">
    <property type="term" value="F:transferase activity"/>
    <property type="evidence" value="ECO:0007669"/>
    <property type="project" value="UniProtKB-KW"/>
</dbReference>
<proteinExistence type="inferred from homology"/>
<dbReference type="SUPFAM" id="SSF141523">
    <property type="entry name" value="L,D-transpeptidase catalytic domain-like"/>
    <property type="match status" value="1"/>
</dbReference>
<reference evidence="10" key="2">
    <citation type="submission" date="2023-01" db="EMBL/GenBank/DDBJ databases">
        <title>Human gut microbiome strain richness.</title>
        <authorList>
            <person name="Chen-Liaw A."/>
        </authorList>
    </citation>
    <scope>NUCLEOTIDE SEQUENCE</scope>
    <source>
        <strain evidence="10">RTP21484st1_E5_RTP21484_190118</strain>
    </source>
</reference>
<dbReference type="EMBL" id="JAQMPJ010000012">
    <property type="protein sequence ID" value="MDB9006050.1"/>
    <property type="molecule type" value="Genomic_DNA"/>
</dbReference>
<dbReference type="Gene3D" id="2.40.440.10">
    <property type="entry name" value="L,D-transpeptidase catalytic domain-like"/>
    <property type="match status" value="1"/>
</dbReference>
<keyword evidence="3" id="KW-0808">Transferase</keyword>
<feature type="active site" description="Proton donor/acceptor" evidence="7">
    <location>
        <position position="286"/>
    </location>
</feature>
<dbReference type="InterPro" id="IPR005490">
    <property type="entry name" value="LD_TPept_cat_dom"/>
</dbReference>
<dbReference type="OMA" id="PRSHMCV"/>